<name>A0AAJ7TBV9_PETMA</name>
<dbReference type="PROSITE" id="PS50234">
    <property type="entry name" value="VWFA"/>
    <property type="match status" value="1"/>
</dbReference>
<protein>
    <submittedName>
        <fullName evidence="4">Calcium-activated chloride channel regulator 1-like</fullName>
    </submittedName>
</protein>
<dbReference type="InterPro" id="IPR036465">
    <property type="entry name" value="vWFA_dom_sf"/>
</dbReference>
<dbReference type="PANTHER" id="PTHR10579:SF172">
    <property type="entry name" value="CALCIUM-ACTIVATED CHLORIDE CHANNEL REGULATOR 4 PRECURSOR-RELATED"/>
    <property type="match status" value="1"/>
</dbReference>
<feature type="chain" id="PRO_5042567192" evidence="1">
    <location>
        <begin position="21"/>
        <end position="1008"/>
    </location>
</feature>
<dbReference type="RefSeq" id="XP_032815081.1">
    <property type="nucleotide sequence ID" value="XM_032959190.1"/>
</dbReference>
<dbReference type="InterPro" id="IPR051266">
    <property type="entry name" value="CLCR"/>
</dbReference>
<dbReference type="CDD" id="cd00198">
    <property type="entry name" value="vWFA"/>
    <property type="match status" value="1"/>
</dbReference>
<dbReference type="SMART" id="SM00327">
    <property type="entry name" value="VWA"/>
    <property type="match status" value="1"/>
</dbReference>
<sequence length="1008" mass="109573">MNIVVALAAALCAAVELSDSSRVKLINNGYEGLVIAINPAVPEDPQLIDAIKDMVGDASAYLFKATNRLAYFKHVSILIPFFWSSQSNYTRPKYESYGKQAITGLNGKINGNKPGAFSGVRYFDARIVKFGLGNHHDYAIDQRIRPHFFFSFHTKKIQAEVRIASLDDPEDDSPYTQQYGQCGEPGQYIQLTSNFLLADKNLDAYCPRGRAFVHEWGHLRWGLFDEYNEDEPFYLHGNNVEFTRCSRGVTGGTGVVSCSSIGSCKVQACKIGINGLPEQGCMFFPDKVQMARESIMALQWLDNVEEFCTVNSHNRNAPNLQNRLCSSSSAWDIMQKHEDFNNNEPPPADVPTQPTFSLLRPSHRVITLVLDKSGSMSGGSRLQRLRQAADIFIMQILEEGEMVGIVTFDSSAQTKCGLTLITDTGSRVALKSCLPTGAGGGTNICAGVSKGFQRPSAQVLSGDDGSASGDEIVLMTDGEDGGISSCFEAVRTSGCTIHTIALGPSAVKELEKLAELSGGLNFFASDNVDGNALGDAFTSITTDNGDSDALVIQLESTGKVLNSNQWMDGDVNIDASIGNNTQFVVIWQSSVPEMHITDPNNVTYQNGDFVIDGTFKTARLTIPGRAMVCFVSRFFRVKNYCISNPLRVVAGLTTFIFPQSNPKKNSIMNKYISKQKSLFRSQTGTWKYWLINKAGSTDTLTLTVTSMASSKGVPPITVEANMQAFGSISLSALTIYAEVKRGTTPVVGANVTTLIERPGSATLEIELLDNGASADIKKNDGVYSRYFTQYTSSGRYSLKVRVAGSKEATRLAPRRGSKAIFIPGFRNERFAVALYQQNELWSLPPGELEITQVPAPAVGQVLVPSEDFSRVASGGSFQATVPPGGPLDIYPPCRVLDLTVELLALGIVSLAWTAPGDDADFGQASKYEIITSDSIEGLLNGTEEMIVPEDNVTMGNTSDPAVAGSTETFAISIAELQPGNGLYFSVRAIDKKKTTKERTPTWRPWHLR</sequence>
<dbReference type="InterPro" id="IPR002035">
    <property type="entry name" value="VWF_A"/>
</dbReference>
<organism evidence="3 4">
    <name type="scientific">Petromyzon marinus</name>
    <name type="common">Sea lamprey</name>
    <dbReference type="NCBI Taxonomy" id="7757"/>
    <lineage>
        <taxon>Eukaryota</taxon>
        <taxon>Metazoa</taxon>
        <taxon>Chordata</taxon>
        <taxon>Craniata</taxon>
        <taxon>Vertebrata</taxon>
        <taxon>Cyclostomata</taxon>
        <taxon>Hyperoartia</taxon>
        <taxon>Petromyzontiformes</taxon>
        <taxon>Petromyzontidae</taxon>
        <taxon>Petromyzon</taxon>
    </lineage>
</organism>
<dbReference type="Pfam" id="PF08434">
    <property type="entry name" value="CLCA"/>
    <property type="match status" value="2"/>
</dbReference>
<keyword evidence="3" id="KW-1185">Reference proteome</keyword>
<dbReference type="Gene3D" id="3.40.50.410">
    <property type="entry name" value="von Willebrand factor, type A domain"/>
    <property type="match status" value="1"/>
</dbReference>
<dbReference type="Proteomes" id="UP001318040">
    <property type="component" value="Chromosome 22"/>
</dbReference>
<dbReference type="NCBIfam" id="NF041940">
    <property type="entry name" value="choice_anch_X"/>
    <property type="match status" value="1"/>
</dbReference>
<dbReference type="Pfam" id="PF00092">
    <property type="entry name" value="VWA"/>
    <property type="match status" value="1"/>
</dbReference>
<reference evidence="4" key="1">
    <citation type="submission" date="2025-08" db="UniProtKB">
        <authorList>
            <consortium name="RefSeq"/>
        </authorList>
    </citation>
    <scope>IDENTIFICATION</scope>
    <source>
        <tissue evidence="4">Sperm</tissue>
    </source>
</reference>
<dbReference type="AlphaFoldDB" id="A0AAJ7TBV9"/>
<dbReference type="GO" id="GO:0005229">
    <property type="term" value="F:intracellularly calcium-gated chloride channel activity"/>
    <property type="evidence" value="ECO:0007669"/>
    <property type="project" value="TreeGrafter"/>
</dbReference>
<dbReference type="InterPro" id="IPR013783">
    <property type="entry name" value="Ig-like_fold"/>
</dbReference>
<evidence type="ECO:0000313" key="3">
    <source>
        <dbReference type="Proteomes" id="UP001318040"/>
    </source>
</evidence>
<evidence type="ECO:0000313" key="4">
    <source>
        <dbReference type="RefSeq" id="XP_032815081.1"/>
    </source>
</evidence>
<keyword evidence="1" id="KW-0732">Signal</keyword>
<dbReference type="KEGG" id="pmrn:116945083"/>
<dbReference type="InterPro" id="IPR013642">
    <property type="entry name" value="CLCA_N"/>
</dbReference>
<gene>
    <name evidence="4" type="primary">LOC116945083</name>
</gene>
<evidence type="ECO:0000256" key="1">
    <source>
        <dbReference type="SAM" id="SignalP"/>
    </source>
</evidence>
<dbReference type="PANTHER" id="PTHR10579">
    <property type="entry name" value="CALCIUM-ACTIVATED CHLORIDE CHANNEL REGULATOR"/>
    <property type="match status" value="1"/>
</dbReference>
<accession>A0AAJ7TBV9</accession>
<evidence type="ECO:0000259" key="2">
    <source>
        <dbReference type="PROSITE" id="PS50234"/>
    </source>
</evidence>
<dbReference type="Gene3D" id="2.60.40.10">
    <property type="entry name" value="Immunoglobulins"/>
    <property type="match status" value="1"/>
</dbReference>
<dbReference type="SUPFAM" id="SSF53300">
    <property type="entry name" value="vWA-like"/>
    <property type="match status" value="1"/>
</dbReference>
<feature type="signal peptide" evidence="1">
    <location>
        <begin position="1"/>
        <end position="20"/>
    </location>
</feature>
<feature type="domain" description="VWFA" evidence="2">
    <location>
        <begin position="365"/>
        <end position="540"/>
    </location>
</feature>
<dbReference type="GO" id="GO:0005886">
    <property type="term" value="C:plasma membrane"/>
    <property type="evidence" value="ECO:0007669"/>
    <property type="project" value="TreeGrafter"/>
</dbReference>
<proteinExistence type="predicted"/>